<name>A0A841R6K7_9SPIO</name>
<dbReference type="SUPFAM" id="SSF52374">
    <property type="entry name" value="Nucleotidylyl transferase"/>
    <property type="match status" value="1"/>
</dbReference>
<dbReference type="AlphaFoldDB" id="A0A841R6K7"/>
<reference evidence="4 5" key="1">
    <citation type="submission" date="2020-08" db="EMBL/GenBank/DDBJ databases">
        <title>Genomic Encyclopedia of Type Strains, Phase IV (KMG-IV): sequencing the most valuable type-strain genomes for metagenomic binning, comparative biology and taxonomic classification.</title>
        <authorList>
            <person name="Goeker M."/>
        </authorList>
    </citation>
    <scope>NUCLEOTIDE SEQUENCE [LARGE SCALE GENOMIC DNA]</scope>
    <source>
        <strain evidence="4 5">DSM 2461</strain>
    </source>
</reference>
<keyword evidence="1 4" id="KW-0808">Transferase</keyword>
<dbReference type="EMBL" id="JACHGJ010000001">
    <property type="protein sequence ID" value="MBB6478629.1"/>
    <property type="molecule type" value="Genomic_DNA"/>
</dbReference>
<dbReference type="RefSeq" id="WP_184742650.1">
    <property type="nucleotide sequence ID" value="NZ_JACHGJ010000001.1"/>
</dbReference>
<dbReference type="InterPro" id="IPR050385">
    <property type="entry name" value="Archaeal_FAD_synthase"/>
</dbReference>
<dbReference type="PANTHER" id="PTHR43793">
    <property type="entry name" value="FAD SYNTHASE"/>
    <property type="match status" value="1"/>
</dbReference>
<dbReference type="InterPro" id="IPR004821">
    <property type="entry name" value="Cyt_trans-like"/>
</dbReference>
<dbReference type="Proteomes" id="UP000587760">
    <property type="component" value="Unassembled WGS sequence"/>
</dbReference>
<dbReference type="NCBIfam" id="TIGR00125">
    <property type="entry name" value="cyt_tran_rel"/>
    <property type="match status" value="1"/>
</dbReference>
<dbReference type="PANTHER" id="PTHR43793:SF1">
    <property type="entry name" value="FAD SYNTHASE"/>
    <property type="match status" value="1"/>
</dbReference>
<protein>
    <submittedName>
        <fullName evidence="4">Cytidyltransferase-like protein</fullName>
    </submittedName>
</protein>
<proteinExistence type="predicted"/>
<evidence type="ECO:0000313" key="4">
    <source>
        <dbReference type="EMBL" id="MBB6478629.1"/>
    </source>
</evidence>
<dbReference type="GO" id="GO:0016779">
    <property type="term" value="F:nucleotidyltransferase activity"/>
    <property type="evidence" value="ECO:0007669"/>
    <property type="project" value="UniProtKB-KW"/>
</dbReference>
<evidence type="ECO:0000256" key="1">
    <source>
        <dbReference type="ARBA" id="ARBA00022679"/>
    </source>
</evidence>
<comment type="caution">
    <text evidence="4">The sequence shown here is derived from an EMBL/GenBank/DDBJ whole genome shotgun (WGS) entry which is preliminary data.</text>
</comment>
<keyword evidence="2" id="KW-0548">Nucleotidyltransferase</keyword>
<accession>A0A841R6K7</accession>
<dbReference type="InterPro" id="IPR014729">
    <property type="entry name" value="Rossmann-like_a/b/a_fold"/>
</dbReference>
<dbReference type="Pfam" id="PF01467">
    <property type="entry name" value="CTP_transf_like"/>
    <property type="match status" value="1"/>
</dbReference>
<gene>
    <name evidence="4" type="ORF">HNR50_000262</name>
</gene>
<sequence>MKTVLVFGTFDVIHPGHIYFLQKAAAEGDRLVAVIARDRFVLKTKKRNPVHGEEERISHIMQSGLVDEAFLSDEVTGTYGVVEKVNPQVVCFGHDQHKLAESFTQWISNNDKKIQIVTIEPYKRDRYSSTLRNKNHY</sequence>
<evidence type="ECO:0000313" key="5">
    <source>
        <dbReference type="Proteomes" id="UP000587760"/>
    </source>
</evidence>
<evidence type="ECO:0000259" key="3">
    <source>
        <dbReference type="Pfam" id="PF01467"/>
    </source>
</evidence>
<keyword evidence="5" id="KW-1185">Reference proteome</keyword>
<organism evidence="4 5">
    <name type="scientific">Spirochaeta isovalerica</name>
    <dbReference type="NCBI Taxonomy" id="150"/>
    <lineage>
        <taxon>Bacteria</taxon>
        <taxon>Pseudomonadati</taxon>
        <taxon>Spirochaetota</taxon>
        <taxon>Spirochaetia</taxon>
        <taxon>Spirochaetales</taxon>
        <taxon>Spirochaetaceae</taxon>
        <taxon>Spirochaeta</taxon>
    </lineage>
</organism>
<dbReference type="Gene3D" id="3.40.50.620">
    <property type="entry name" value="HUPs"/>
    <property type="match status" value="1"/>
</dbReference>
<evidence type="ECO:0000256" key="2">
    <source>
        <dbReference type="ARBA" id="ARBA00022695"/>
    </source>
</evidence>
<feature type="domain" description="Cytidyltransferase-like" evidence="3">
    <location>
        <begin position="6"/>
        <end position="130"/>
    </location>
</feature>